<proteinExistence type="inferred from homology"/>
<evidence type="ECO:0000259" key="4">
    <source>
        <dbReference type="Pfam" id="PF25137"/>
    </source>
</evidence>
<keyword evidence="2" id="KW-0560">Oxidoreductase</keyword>
<evidence type="ECO:0000259" key="3">
    <source>
        <dbReference type="Pfam" id="PF00465"/>
    </source>
</evidence>
<evidence type="ECO:0000256" key="1">
    <source>
        <dbReference type="ARBA" id="ARBA00007358"/>
    </source>
</evidence>
<sequence length="389" mass="41852">MFNFVFHHPTRVIFQRRGLTRLGEECARLASKVLLVYGRRSLKASGRHREVCASLATAGVSWLELGGISPNPTLSLVRRGIALAREYGVGAVVAVGGGSVMDSAKAIAAGACVKHDPWLFFRGKKSIKRALPLLCVPTLAGSGSECNPGMVLSNEENGQKIGIGNRHLYPATAILDPELTCSSSWRQTLFGAVDSICHLAEFFCTDPSPHHRLQDRLAAGLIRSIMESCERVRPNLNDYPGRATLLWASSLALYGLNSAGRGRIHFPAHLVAHALGGRHDLPHGAALAVLLPAWLKFEAQRNPSRVAALAQAVFDLSASDASTMATRGIRRWQSWLRGMDAPVGLIDLGLPPGPGELEAITAHAAPQARLWRLPYSEDDIARILALAAA</sequence>
<dbReference type="GO" id="GO:0046872">
    <property type="term" value="F:metal ion binding"/>
    <property type="evidence" value="ECO:0007669"/>
    <property type="project" value="InterPro"/>
</dbReference>
<dbReference type="Gene3D" id="3.40.50.1970">
    <property type="match status" value="1"/>
</dbReference>
<dbReference type="AlphaFoldDB" id="A0A7C2TLL0"/>
<dbReference type="Proteomes" id="UP000885986">
    <property type="component" value="Unassembled WGS sequence"/>
</dbReference>
<feature type="domain" description="Alcohol dehydrogenase iron-type/glycerol dehydrogenase GldA" evidence="3">
    <location>
        <begin position="9"/>
        <end position="177"/>
    </location>
</feature>
<dbReference type="GO" id="GO:0005829">
    <property type="term" value="C:cytosol"/>
    <property type="evidence" value="ECO:0007669"/>
    <property type="project" value="TreeGrafter"/>
</dbReference>
<dbReference type="InterPro" id="IPR056798">
    <property type="entry name" value="ADH_Fe_C"/>
</dbReference>
<dbReference type="PANTHER" id="PTHR43633:SF1">
    <property type="entry name" value="ALCOHOL DEHYDROGENASE YQHD"/>
    <property type="match status" value="1"/>
</dbReference>
<gene>
    <name evidence="5" type="ORF">ENN98_07600</name>
</gene>
<dbReference type="Pfam" id="PF00465">
    <property type="entry name" value="Fe-ADH"/>
    <property type="match status" value="1"/>
</dbReference>
<dbReference type="GO" id="GO:0008106">
    <property type="term" value="F:alcohol dehydrogenase (NADP+) activity"/>
    <property type="evidence" value="ECO:0007669"/>
    <property type="project" value="TreeGrafter"/>
</dbReference>
<comment type="similarity">
    <text evidence="1">Belongs to the iron-containing alcohol dehydrogenase family.</text>
</comment>
<dbReference type="EMBL" id="DSDS01000169">
    <property type="protein sequence ID" value="HET98534.1"/>
    <property type="molecule type" value="Genomic_DNA"/>
</dbReference>
<organism evidence="5">
    <name type="scientific">Desulfurivibrio alkaliphilus</name>
    <dbReference type="NCBI Taxonomy" id="427923"/>
    <lineage>
        <taxon>Bacteria</taxon>
        <taxon>Pseudomonadati</taxon>
        <taxon>Thermodesulfobacteriota</taxon>
        <taxon>Desulfobulbia</taxon>
        <taxon>Desulfobulbales</taxon>
        <taxon>Desulfobulbaceae</taxon>
        <taxon>Desulfurivibrio</taxon>
    </lineage>
</organism>
<accession>A0A7C2TLL0</accession>
<dbReference type="SUPFAM" id="SSF56796">
    <property type="entry name" value="Dehydroquinate synthase-like"/>
    <property type="match status" value="1"/>
</dbReference>
<evidence type="ECO:0000313" key="5">
    <source>
        <dbReference type="EMBL" id="HET98534.1"/>
    </source>
</evidence>
<dbReference type="InterPro" id="IPR044731">
    <property type="entry name" value="BDH-like"/>
</dbReference>
<dbReference type="Gene3D" id="1.20.1090.10">
    <property type="entry name" value="Dehydroquinate synthase-like - alpha domain"/>
    <property type="match status" value="1"/>
</dbReference>
<dbReference type="GO" id="GO:1990362">
    <property type="term" value="F:butanol dehydrogenase (NAD+) activity"/>
    <property type="evidence" value="ECO:0007669"/>
    <property type="project" value="InterPro"/>
</dbReference>
<name>A0A7C2TLL0_9BACT</name>
<protein>
    <submittedName>
        <fullName evidence="5">Iron-containing alcohol dehydrogenase</fullName>
    </submittedName>
</protein>
<feature type="domain" description="Fe-containing alcohol dehydrogenase-like C-terminal" evidence="4">
    <location>
        <begin position="191"/>
        <end position="383"/>
    </location>
</feature>
<dbReference type="CDD" id="cd08187">
    <property type="entry name" value="BDH"/>
    <property type="match status" value="1"/>
</dbReference>
<dbReference type="Pfam" id="PF25137">
    <property type="entry name" value="ADH_Fe_C"/>
    <property type="match status" value="1"/>
</dbReference>
<dbReference type="InterPro" id="IPR001670">
    <property type="entry name" value="ADH_Fe/GldA"/>
</dbReference>
<evidence type="ECO:0000256" key="2">
    <source>
        <dbReference type="ARBA" id="ARBA00023002"/>
    </source>
</evidence>
<dbReference type="PANTHER" id="PTHR43633">
    <property type="entry name" value="ALCOHOL DEHYDROGENASE YQHD"/>
    <property type="match status" value="1"/>
</dbReference>
<dbReference type="GO" id="GO:1990002">
    <property type="term" value="F:methylglyoxal reductase (NADPH) (acetol producing) activity"/>
    <property type="evidence" value="ECO:0007669"/>
    <property type="project" value="TreeGrafter"/>
</dbReference>
<comment type="caution">
    <text evidence="5">The sequence shown here is derived from an EMBL/GenBank/DDBJ whole genome shotgun (WGS) entry which is preliminary data.</text>
</comment>
<dbReference type="FunFam" id="3.40.50.1970:FF:000003">
    <property type="entry name" value="Alcohol dehydrogenase, iron-containing"/>
    <property type="match status" value="1"/>
</dbReference>
<reference evidence="5" key="1">
    <citation type="journal article" date="2020" name="mSystems">
        <title>Genome- and Community-Level Interaction Insights into Carbon Utilization and Element Cycling Functions of Hydrothermarchaeota in Hydrothermal Sediment.</title>
        <authorList>
            <person name="Zhou Z."/>
            <person name="Liu Y."/>
            <person name="Xu W."/>
            <person name="Pan J."/>
            <person name="Luo Z.H."/>
            <person name="Li M."/>
        </authorList>
    </citation>
    <scope>NUCLEOTIDE SEQUENCE [LARGE SCALE GENOMIC DNA]</scope>
    <source>
        <strain evidence="5">SpSt-1224</strain>
    </source>
</reference>